<evidence type="ECO:0000313" key="6">
    <source>
        <dbReference type="Proteomes" id="UP001174691"/>
    </source>
</evidence>
<dbReference type="PIRSF" id="PIRSF000858">
    <property type="entry name" value="SCOT-t"/>
    <property type="match status" value="1"/>
</dbReference>
<evidence type="ECO:0000313" key="5">
    <source>
        <dbReference type="EMBL" id="KAJ9165158.1"/>
    </source>
</evidence>
<accession>A0AA38S2B6</accession>
<keyword evidence="2 3" id="KW-0808">Transferase</keyword>
<reference evidence="5" key="1">
    <citation type="submission" date="2022-07" db="EMBL/GenBank/DDBJ databases">
        <title>Fungi with potential for degradation of polypropylene.</title>
        <authorList>
            <person name="Gostincar C."/>
        </authorList>
    </citation>
    <scope>NUCLEOTIDE SEQUENCE</scope>
    <source>
        <strain evidence="5">EXF-13287</strain>
    </source>
</reference>
<dbReference type="EC" id="2.8.3.5" evidence="3"/>
<comment type="catalytic activity">
    <reaction evidence="3">
        <text>a 3-oxo acid + succinyl-CoA = a 3-oxoacyl-CoA + succinate</text>
        <dbReference type="Rhea" id="RHEA:24564"/>
        <dbReference type="ChEBI" id="CHEBI:30031"/>
        <dbReference type="ChEBI" id="CHEBI:35973"/>
        <dbReference type="ChEBI" id="CHEBI:57292"/>
        <dbReference type="ChEBI" id="CHEBI:90726"/>
        <dbReference type="EC" id="2.8.3.5"/>
    </reaction>
</comment>
<evidence type="ECO:0000256" key="1">
    <source>
        <dbReference type="ARBA" id="ARBA00007154"/>
    </source>
</evidence>
<keyword evidence="6" id="KW-1185">Reference proteome</keyword>
<dbReference type="InterPro" id="IPR012792">
    <property type="entry name" value="3-oxoacid_CoA-transf_A"/>
</dbReference>
<dbReference type="Pfam" id="PF01144">
    <property type="entry name" value="CoA_trans"/>
    <property type="match status" value="2"/>
</dbReference>
<organism evidence="5 6">
    <name type="scientific">Coniochaeta hoffmannii</name>
    <dbReference type="NCBI Taxonomy" id="91930"/>
    <lineage>
        <taxon>Eukaryota</taxon>
        <taxon>Fungi</taxon>
        <taxon>Dikarya</taxon>
        <taxon>Ascomycota</taxon>
        <taxon>Pezizomycotina</taxon>
        <taxon>Sordariomycetes</taxon>
        <taxon>Sordariomycetidae</taxon>
        <taxon>Coniochaetales</taxon>
        <taxon>Coniochaetaceae</taxon>
        <taxon>Coniochaeta</taxon>
    </lineage>
</organism>
<comment type="function">
    <text evidence="3">Key enzyme for ketone body catabolism. Transfers the CoA moiety from succinate to acetoacetate. Formation of the enzyme-CoA intermediate proceeds via an unstable anhydride species formed between the carboxylate groups of the enzyme and substrate.</text>
</comment>
<evidence type="ECO:0000256" key="4">
    <source>
        <dbReference type="PIRSR" id="PIRSR000858-1"/>
    </source>
</evidence>
<dbReference type="PANTHER" id="PTHR13707">
    <property type="entry name" value="KETOACID-COENZYME A TRANSFERASE"/>
    <property type="match status" value="1"/>
</dbReference>
<dbReference type="PANTHER" id="PTHR13707:SF23">
    <property type="entry name" value="SUCCINYL-COA:3-KETOACID-COENZYME A TRANSFERASE"/>
    <property type="match status" value="1"/>
</dbReference>
<dbReference type="GO" id="GO:0008260">
    <property type="term" value="F:succinyl-CoA:3-oxo-acid CoA-transferase activity"/>
    <property type="evidence" value="ECO:0007669"/>
    <property type="project" value="UniProtKB-EC"/>
</dbReference>
<evidence type="ECO:0000256" key="2">
    <source>
        <dbReference type="ARBA" id="ARBA00022679"/>
    </source>
</evidence>
<dbReference type="EMBL" id="JANBVN010000006">
    <property type="protein sequence ID" value="KAJ9165158.1"/>
    <property type="molecule type" value="Genomic_DNA"/>
</dbReference>
<sequence>MPSRALCMRTLRAYSKYGSNHAALFARAFSATSRRAEINKVYPSAAEALKDMKPNTTLLCGGFGLCGVPDTLIDEVHNKPEITGLTAVSNNAGTDDSGLGKLLKTKQISKMIASYIGENKTFEKMYLTGEVELELTPQGTLAERCAAGGKGIPAFYTPAAFGTVVQTGELPLRNNADGSAAQFSYPKDVKVFNGKSYLLEHSIAGDYAFVKAWKADKLGNCQFRLAAHNFNGAMGRNAKMTIVEAEHIVEPGEIAPEAVHLPGIYVKRVIQSTSKKNIEKYTWSKEPGEEDVKAKAALGTGDTAAKRERIVRRAAKEFKNGMYANLGIGMPMLAPGFVGEDVEVQLQSENGILGLGPYPRKGEEDADLINAGKETVTLKPGAAVFGSEESFGMIRSGRINLTILGAMQVSATGDLANWMLPGKVKGFGGAMDLVSNPAMTKVVVTMEHTDKKGNPKIVKQCAFPLTGKACVSRIITELGVFDVDFAHGLHLIEIADGVTVEEIKSKTEAPFTVADDLKPML</sequence>
<dbReference type="GO" id="GO:0046952">
    <property type="term" value="P:ketone body catabolic process"/>
    <property type="evidence" value="ECO:0007669"/>
    <property type="project" value="InterPro"/>
</dbReference>
<dbReference type="InterPro" id="IPR037171">
    <property type="entry name" value="NagB/RpiA_transferase-like"/>
</dbReference>
<dbReference type="NCBIfam" id="TIGR02428">
    <property type="entry name" value="pcaJ_scoB_fam"/>
    <property type="match status" value="1"/>
</dbReference>
<protein>
    <recommendedName>
        <fullName evidence="3">Succinyl-CoA:3-ketoacid-coenzyme A transferase</fullName>
        <ecNumber evidence="3">2.8.3.5</ecNumber>
    </recommendedName>
</protein>
<dbReference type="PROSITE" id="PS01274">
    <property type="entry name" value="COA_TRANSF_2"/>
    <property type="match status" value="1"/>
</dbReference>
<dbReference type="FunFam" id="3.40.1080.10:FF:000001">
    <property type="entry name" value="Succinyl-coa:3-ketoacid-coenzyme a transferase subunit b"/>
    <property type="match status" value="1"/>
</dbReference>
<dbReference type="SMART" id="SM00882">
    <property type="entry name" value="CoA_trans"/>
    <property type="match status" value="2"/>
</dbReference>
<comment type="similarity">
    <text evidence="1 3">Belongs to the 3-oxoacid CoA-transferase family.</text>
</comment>
<gene>
    <name evidence="5" type="ORF">NKR19_g694</name>
</gene>
<evidence type="ECO:0000256" key="3">
    <source>
        <dbReference type="PIRNR" id="PIRNR000858"/>
    </source>
</evidence>
<dbReference type="SUPFAM" id="SSF100950">
    <property type="entry name" value="NagB/RpiA/CoA transferase-like"/>
    <property type="match status" value="2"/>
</dbReference>
<dbReference type="NCBIfam" id="TIGR02429">
    <property type="entry name" value="pcaI_scoA_fam"/>
    <property type="match status" value="1"/>
</dbReference>
<dbReference type="InterPro" id="IPR014388">
    <property type="entry name" value="3-oxoacid_CoA-transferase"/>
</dbReference>
<dbReference type="AlphaFoldDB" id="A0AA38S2B6"/>
<dbReference type="InterPro" id="IPR004165">
    <property type="entry name" value="CoA_trans_fam_I"/>
</dbReference>
<name>A0AA38S2B6_9PEZI</name>
<proteinExistence type="inferred from homology"/>
<dbReference type="Proteomes" id="UP001174691">
    <property type="component" value="Unassembled WGS sequence"/>
</dbReference>
<dbReference type="Gene3D" id="3.40.1080.10">
    <property type="entry name" value="Glutaconate Coenzyme A-transferase"/>
    <property type="match status" value="2"/>
</dbReference>
<comment type="pathway">
    <text evidence="3">Ketone metabolism; succinyl-CoA degradation; acetoacetyl-CoA from succinyl-CoA: step 1/1.</text>
</comment>
<keyword evidence="3" id="KW-0496">Mitochondrion</keyword>
<comment type="caution">
    <text evidence="5">The sequence shown here is derived from an EMBL/GenBank/DDBJ whole genome shotgun (WGS) entry which is preliminary data.</text>
</comment>
<dbReference type="InterPro" id="IPR012791">
    <property type="entry name" value="3-oxoacid_CoA-transf_B"/>
</dbReference>
<feature type="active site" description="5-glutamyl coenzyme A thioester intermediate" evidence="4">
    <location>
        <position position="349"/>
    </location>
</feature>
<dbReference type="InterPro" id="IPR004164">
    <property type="entry name" value="CoA_transf_AS"/>
</dbReference>